<keyword evidence="3" id="KW-0677">Repeat</keyword>
<evidence type="ECO:0000256" key="2">
    <source>
        <dbReference type="ARBA" id="ARBA00022679"/>
    </source>
</evidence>
<dbReference type="Proteomes" id="UP000293902">
    <property type="component" value="Chromosome"/>
</dbReference>
<dbReference type="InterPro" id="IPR041561">
    <property type="entry name" value="PglD_N"/>
</dbReference>
<dbReference type="InterPro" id="IPR001451">
    <property type="entry name" value="Hexapep"/>
</dbReference>
<dbReference type="NCBIfam" id="TIGR03570">
    <property type="entry name" value="NeuD_NnaD"/>
    <property type="match status" value="1"/>
</dbReference>
<evidence type="ECO:0000313" key="9">
    <source>
        <dbReference type="EMBL" id="RAL99874.1"/>
    </source>
</evidence>
<comment type="similarity">
    <text evidence="1">Belongs to the transferase hexapeptide repeat family.</text>
</comment>
<dbReference type="InterPro" id="IPR020019">
    <property type="entry name" value="AcTrfase_PglD-like"/>
</dbReference>
<dbReference type="Pfam" id="PF17836">
    <property type="entry name" value="PglD_N"/>
    <property type="match status" value="1"/>
</dbReference>
<evidence type="ECO:0000313" key="11">
    <source>
        <dbReference type="Proteomes" id="UP000293902"/>
    </source>
</evidence>
<protein>
    <recommendedName>
        <fullName evidence="7">PglD N-terminal domain-containing protein</fullName>
    </recommendedName>
</protein>
<proteinExistence type="inferred from homology"/>
<dbReference type="Pfam" id="PF00132">
    <property type="entry name" value="Hexapep"/>
    <property type="match status" value="1"/>
</dbReference>
<evidence type="ECO:0000256" key="5">
    <source>
        <dbReference type="PIRSR" id="PIRSR620019-1"/>
    </source>
</evidence>
<dbReference type="Gene3D" id="2.160.10.10">
    <property type="entry name" value="Hexapeptide repeat proteins"/>
    <property type="match status" value="2"/>
</dbReference>
<dbReference type="CDD" id="cd03360">
    <property type="entry name" value="LbH_AT_putative"/>
    <property type="match status" value="1"/>
</dbReference>
<gene>
    <name evidence="9" type="ORF">DO021_22130</name>
    <name evidence="8" type="ORF">EYB58_22545</name>
</gene>
<name>A0A328F9R8_9BACT</name>
<evidence type="ECO:0000313" key="10">
    <source>
        <dbReference type="Proteomes" id="UP000248798"/>
    </source>
</evidence>
<evidence type="ECO:0000256" key="4">
    <source>
        <dbReference type="ARBA" id="ARBA00023315"/>
    </source>
</evidence>
<dbReference type="OrthoDB" id="9782091at2"/>
<dbReference type="PANTHER" id="PTHR43300:SF7">
    <property type="entry name" value="UDP-N-ACETYLBACILLOSAMINE N-ACETYLTRANSFERASE"/>
    <property type="match status" value="1"/>
</dbReference>
<dbReference type="PROSITE" id="PS00101">
    <property type="entry name" value="HEXAPEP_TRANSFERASES"/>
    <property type="match status" value="1"/>
</dbReference>
<dbReference type="PANTHER" id="PTHR43300">
    <property type="entry name" value="ACETYLTRANSFERASE"/>
    <property type="match status" value="1"/>
</dbReference>
<keyword evidence="2" id="KW-0808">Transferase</keyword>
<dbReference type="RefSeq" id="WP_111960729.1">
    <property type="nucleotide sequence ID" value="NZ_CP036313.1"/>
</dbReference>
<keyword evidence="11" id="KW-1185">Reference proteome</keyword>
<dbReference type="InterPro" id="IPR050179">
    <property type="entry name" value="Trans_hexapeptide_repeat"/>
</dbReference>
<dbReference type="InterPro" id="IPR011004">
    <property type="entry name" value="Trimer_LpxA-like_sf"/>
</dbReference>
<evidence type="ECO:0000256" key="6">
    <source>
        <dbReference type="PIRSR" id="PIRSR620019-2"/>
    </source>
</evidence>
<feature type="active site" description="Proton acceptor" evidence="5">
    <location>
        <position position="140"/>
    </location>
</feature>
<accession>A0A328F9R8</accession>
<keyword evidence="4" id="KW-0012">Acyltransferase</keyword>
<sequence>MTDMGMKQLLVYGAGGFGREIVWLAQCCKDCEVKGFVDDDPKWHGSRMNDVPVMSLEDAVKSFPDASVVVAIGSPQTREKICDKLIRAGLKSDDLIHPDTQMSIWIEKGVGTVICAGCLLTTNITIGNQVQINLDCTIGHDVVMGDYTTLAPGVHVSGYVHFGKRVYVGTGAVFVNGTRENPLIVGDDAVVGAGACVTKSIGSGKWGGCRQKSLASQGDDFQNNCRDRFSQWQFPEIVDGQPTKYNWVVQNTENFILGYRTDIGAFSYINAKYGVNIEDYVQIGSHCSIYSVSTIDDKSGPVILRKNCKIGTHSVIMPGVTVGEDAVVGAFSFVNQDVAAGSVVVGMPAKPIGR</sequence>
<reference evidence="9 10" key="1">
    <citation type="submission" date="2018-06" db="EMBL/GenBank/DDBJ databases">
        <title>Complete Genome Sequence of Desulfobacter hydrogenophilus (DSM3380).</title>
        <authorList>
            <person name="Marietou A."/>
            <person name="Schreiber L."/>
            <person name="Marshall I."/>
            <person name="Jorgensen B."/>
        </authorList>
    </citation>
    <scope>NUCLEOTIDE SEQUENCE [LARGE SCALE GENOMIC DNA]</scope>
    <source>
        <strain evidence="9 10">DSM 3380</strain>
    </source>
</reference>
<reference evidence="8 11" key="2">
    <citation type="submission" date="2019-02" db="EMBL/GenBank/DDBJ databases">
        <title>Complete genome sequence of Desulfobacter hydrogenophilus AcRS1.</title>
        <authorList>
            <person name="Marietou A."/>
            <person name="Lund M.B."/>
            <person name="Marshall I.P.G."/>
            <person name="Schreiber L."/>
            <person name="Jorgensen B."/>
        </authorList>
    </citation>
    <scope>NUCLEOTIDE SEQUENCE [LARGE SCALE GENOMIC DNA]</scope>
    <source>
        <strain evidence="8 11">AcRS1</strain>
    </source>
</reference>
<dbReference type="Gene3D" id="3.40.50.20">
    <property type="match status" value="1"/>
</dbReference>
<dbReference type="EMBL" id="CP036313">
    <property type="protein sequence ID" value="QBH15433.1"/>
    <property type="molecule type" value="Genomic_DNA"/>
</dbReference>
<organism evidence="9 10">
    <name type="scientific">Desulfobacter hydrogenophilus</name>
    <dbReference type="NCBI Taxonomy" id="2291"/>
    <lineage>
        <taxon>Bacteria</taxon>
        <taxon>Pseudomonadati</taxon>
        <taxon>Thermodesulfobacteriota</taxon>
        <taxon>Desulfobacteria</taxon>
        <taxon>Desulfobacterales</taxon>
        <taxon>Desulfobacteraceae</taxon>
        <taxon>Desulfobacter</taxon>
    </lineage>
</organism>
<dbReference type="EMBL" id="QLNI01000087">
    <property type="protein sequence ID" value="RAL99874.1"/>
    <property type="molecule type" value="Genomic_DNA"/>
</dbReference>
<dbReference type="AlphaFoldDB" id="A0A328F9R8"/>
<dbReference type="Proteomes" id="UP000248798">
    <property type="component" value="Unassembled WGS sequence"/>
</dbReference>
<dbReference type="CDD" id="cd04647">
    <property type="entry name" value="LbH_MAT_like"/>
    <property type="match status" value="1"/>
</dbReference>
<evidence type="ECO:0000259" key="7">
    <source>
        <dbReference type="Pfam" id="PF17836"/>
    </source>
</evidence>
<feature type="binding site" evidence="6">
    <location>
        <position position="73"/>
    </location>
    <ligand>
        <name>substrate</name>
    </ligand>
</feature>
<dbReference type="Pfam" id="PF14602">
    <property type="entry name" value="Hexapep_2"/>
    <property type="match status" value="1"/>
</dbReference>
<dbReference type="InterPro" id="IPR018357">
    <property type="entry name" value="Hexapep_transf_CS"/>
</dbReference>
<evidence type="ECO:0000256" key="1">
    <source>
        <dbReference type="ARBA" id="ARBA00007274"/>
    </source>
</evidence>
<feature type="site" description="Increases basicity of active site His" evidence="5">
    <location>
        <position position="141"/>
    </location>
</feature>
<dbReference type="SUPFAM" id="SSF51161">
    <property type="entry name" value="Trimeric LpxA-like enzymes"/>
    <property type="match status" value="2"/>
</dbReference>
<dbReference type="GO" id="GO:0016746">
    <property type="term" value="F:acyltransferase activity"/>
    <property type="evidence" value="ECO:0007669"/>
    <property type="project" value="UniProtKB-KW"/>
</dbReference>
<evidence type="ECO:0000256" key="3">
    <source>
        <dbReference type="ARBA" id="ARBA00022737"/>
    </source>
</evidence>
<evidence type="ECO:0000313" key="8">
    <source>
        <dbReference type="EMBL" id="QBH15433.1"/>
    </source>
</evidence>
<feature type="domain" description="PglD N-terminal" evidence="7">
    <location>
        <begin position="8"/>
        <end position="85"/>
    </location>
</feature>